<feature type="compositionally biased region" description="Polar residues" evidence="2">
    <location>
        <begin position="87"/>
        <end position="103"/>
    </location>
</feature>
<evidence type="ECO:0000313" key="4">
    <source>
        <dbReference type="Proteomes" id="UP001190700"/>
    </source>
</evidence>
<comment type="caution">
    <text evidence="3">The sequence shown here is derived from an EMBL/GenBank/DDBJ whole genome shotgun (WGS) entry which is preliminary data.</text>
</comment>
<dbReference type="PROSITE" id="PS50096">
    <property type="entry name" value="IQ"/>
    <property type="match status" value="1"/>
</dbReference>
<evidence type="ECO:0000313" key="3">
    <source>
        <dbReference type="EMBL" id="KAK3234838.1"/>
    </source>
</evidence>
<feature type="compositionally biased region" description="Polar residues" evidence="2">
    <location>
        <begin position="70"/>
        <end position="79"/>
    </location>
</feature>
<dbReference type="AlphaFoldDB" id="A0AAE0BDZ0"/>
<feature type="compositionally biased region" description="Low complexity" evidence="2">
    <location>
        <begin position="108"/>
        <end position="125"/>
    </location>
</feature>
<organism evidence="3 4">
    <name type="scientific">Cymbomonas tetramitiformis</name>
    <dbReference type="NCBI Taxonomy" id="36881"/>
    <lineage>
        <taxon>Eukaryota</taxon>
        <taxon>Viridiplantae</taxon>
        <taxon>Chlorophyta</taxon>
        <taxon>Pyramimonadophyceae</taxon>
        <taxon>Pyramimonadales</taxon>
        <taxon>Pyramimonadaceae</taxon>
        <taxon>Cymbomonas</taxon>
    </lineage>
</organism>
<dbReference type="EMBL" id="LGRX02035446">
    <property type="protein sequence ID" value="KAK3234838.1"/>
    <property type="molecule type" value="Genomic_DNA"/>
</dbReference>
<proteinExistence type="predicted"/>
<feature type="compositionally biased region" description="Basic residues" evidence="2">
    <location>
        <begin position="334"/>
        <end position="347"/>
    </location>
</feature>
<feature type="region of interest" description="Disordered" evidence="2">
    <location>
        <begin position="1"/>
        <end position="125"/>
    </location>
</feature>
<feature type="compositionally biased region" description="Basic and acidic residues" evidence="2">
    <location>
        <begin position="443"/>
        <end position="465"/>
    </location>
</feature>
<protein>
    <submittedName>
        <fullName evidence="3">Uncharacterized protein</fullName>
    </submittedName>
</protein>
<accession>A0AAE0BDZ0</accession>
<dbReference type="Proteomes" id="UP001190700">
    <property type="component" value="Unassembled WGS sequence"/>
</dbReference>
<evidence type="ECO:0000256" key="1">
    <source>
        <dbReference type="SAM" id="Coils"/>
    </source>
</evidence>
<reference evidence="3 4" key="1">
    <citation type="journal article" date="2015" name="Genome Biol. Evol.">
        <title>Comparative Genomics of a Bacterivorous Green Alga Reveals Evolutionary Causalities and Consequences of Phago-Mixotrophic Mode of Nutrition.</title>
        <authorList>
            <person name="Burns J.A."/>
            <person name="Paasch A."/>
            <person name="Narechania A."/>
            <person name="Kim E."/>
        </authorList>
    </citation>
    <scope>NUCLEOTIDE SEQUENCE [LARGE SCALE GENOMIC DNA]</scope>
    <source>
        <strain evidence="3 4">PLY_AMNH</strain>
    </source>
</reference>
<feature type="compositionally biased region" description="Polar residues" evidence="2">
    <location>
        <begin position="7"/>
        <end position="29"/>
    </location>
</feature>
<name>A0AAE0BDZ0_9CHLO</name>
<feature type="compositionally biased region" description="Low complexity" evidence="2">
    <location>
        <begin position="30"/>
        <end position="43"/>
    </location>
</feature>
<feature type="coiled-coil region" evidence="1">
    <location>
        <begin position="233"/>
        <end position="260"/>
    </location>
</feature>
<gene>
    <name evidence="3" type="ORF">CYMTET_54926</name>
</gene>
<keyword evidence="1" id="KW-0175">Coiled coil</keyword>
<feature type="compositionally biased region" description="Basic and acidic residues" evidence="2">
    <location>
        <begin position="348"/>
        <end position="357"/>
    </location>
</feature>
<feature type="region of interest" description="Disordered" evidence="2">
    <location>
        <begin position="316"/>
        <end position="361"/>
    </location>
</feature>
<feature type="region of interest" description="Disordered" evidence="2">
    <location>
        <begin position="443"/>
        <end position="474"/>
    </location>
</feature>
<evidence type="ECO:0000256" key="2">
    <source>
        <dbReference type="SAM" id="MobiDB-lite"/>
    </source>
</evidence>
<keyword evidence="4" id="KW-1185">Reference proteome</keyword>
<sequence>MFDSFKFWNTSSPKSASAGETSSLQKTAQSNPSSATTSGAPAAQHQVTATQQPPLQPVPTSALHDEDAKTTPTHLTEAQAQKHPNVGSLQNNVPTAASANSQPVVDFPQTPQFVQTPPATTSSTSKAGFAAVTPEFLFHKANVKLEDEEAWRLGRMILRVAPSEVSQAQSLPAFLLAQNVLLHVMLDQNVQNAPHETVAFTLPDAAQAPSTNDELEGYKRRSVETLKKAMAVNAGLEQRLLKERSRAELLEMDLQNLQAALQAPSAPVPFKYDQLGRMNSAAVMIQRRTRGMLGRKAVRAYCDNIMADSDNIEKRSLGKGFQDTTQESSSLERRRQRMCQRLRAGRPGRRDDTRDSHSLQPSYSTPALVLARRRCRELEASLRAVEQRTHERLTSMEQECFTLRRANDALLEANRELTSMGELHNKLEAERKENQELKAKLSRLEKGGAPRALEEWPEMNEHPPEDPTLLLSPV</sequence>